<reference evidence="5" key="1">
    <citation type="journal article" date="2019" name="Int. J. Syst. Evol. Microbiol.">
        <title>The Global Catalogue of Microorganisms (GCM) 10K type strain sequencing project: providing services to taxonomists for standard genome sequencing and annotation.</title>
        <authorList>
            <consortium name="The Broad Institute Genomics Platform"/>
            <consortium name="The Broad Institute Genome Sequencing Center for Infectious Disease"/>
            <person name="Wu L."/>
            <person name="Ma J."/>
        </authorList>
    </citation>
    <scope>NUCLEOTIDE SEQUENCE [LARGE SCALE GENOMIC DNA]</scope>
    <source>
        <strain evidence="5">KCTC 42224</strain>
    </source>
</reference>
<dbReference type="SUPFAM" id="SSF52317">
    <property type="entry name" value="Class I glutamine amidotransferase-like"/>
    <property type="match status" value="1"/>
</dbReference>
<keyword evidence="5" id="KW-1185">Reference proteome</keyword>
<dbReference type="PROSITE" id="PS51276">
    <property type="entry name" value="PEPTIDASE_C56_PFPI"/>
    <property type="match status" value="1"/>
</dbReference>
<feature type="region of interest" description="Disordered" evidence="2">
    <location>
        <begin position="171"/>
        <end position="198"/>
    </location>
</feature>
<organism evidence="4 5">
    <name type="scientific">Novosphingobium pokkalii</name>
    <dbReference type="NCBI Taxonomy" id="1770194"/>
    <lineage>
        <taxon>Bacteria</taxon>
        <taxon>Pseudomonadati</taxon>
        <taxon>Pseudomonadota</taxon>
        <taxon>Alphaproteobacteria</taxon>
        <taxon>Sphingomonadales</taxon>
        <taxon>Sphingomonadaceae</taxon>
        <taxon>Novosphingobium</taxon>
    </lineage>
</organism>
<evidence type="ECO:0000256" key="1">
    <source>
        <dbReference type="ARBA" id="ARBA00008542"/>
    </source>
</evidence>
<dbReference type="Pfam" id="PF01965">
    <property type="entry name" value="DJ-1_PfpI"/>
    <property type="match status" value="1"/>
</dbReference>
<protein>
    <submittedName>
        <fullName evidence="4">Type 1 glutamine amidotransferase domain-containing protein</fullName>
    </submittedName>
</protein>
<dbReference type="RefSeq" id="WP_191323471.1">
    <property type="nucleotide sequence ID" value="NZ_BMZP01000004.1"/>
</dbReference>
<dbReference type="CDD" id="cd03134">
    <property type="entry name" value="GATase1_PfpI_like"/>
    <property type="match status" value="1"/>
</dbReference>
<dbReference type="InterPro" id="IPR002818">
    <property type="entry name" value="DJ-1/PfpI"/>
</dbReference>
<keyword evidence="4" id="KW-0315">Glutamine amidotransferase</keyword>
<evidence type="ECO:0000259" key="3">
    <source>
        <dbReference type="Pfam" id="PF01965"/>
    </source>
</evidence>
<gene>
    <name evidence="4" type="ORF">ACFOOT_14210</name>
</gene>
<evidence type="ECO:0000256" key="2">
    <source>
        <dbReference type="SAM" id="MobiDB-lite"/>
    </source>
</evidence>
<accession>A0ABV7V633</accession>
<dbReference type="InterPro" id="IPR029062">
    <property type="entry name" value="Class_I_gatase-like"/>
</dbReference>
<dbReference type="Proteomes" id="UP001595683">
    <property type="component" value="Unassembled WGS sequence"/>
</dbReference>
<dbReference type="EMBL" id="JBHRYE010000022">
    <property type="protein sequence ID" value="MFC3672572.1"/>
    <property type="molecule type" value="Genomic_DNA"/>
</dbReference>
<dbReference type="InterPro" id="IPR006286">
    <property type="entry name" value="C56_PfpI-like"/>
</dbReference>
<comment type="similarity">
    <text evidence="1">Belongs to the peptidase C56 family.</text>
</comment>
<proteinExistence type="inferred from homology"/>
<dbReference type="PANTHER" id="PTHR42733:SF12">
    <property type="entry name" value="PROTEINASE"/>
    <property type="match status" value="1"/>
</dbReference>
<evidence type="ECO:0000313" key="5">
    <source>
        <dbReference type="Proteomes" id="UP001595683"/>
    </source>
</evidence>
<dbReference type="NCBIfam" id="TIGR01382">
    <property type="entry name" value="PfpI"/>
    <property type="match status" value="1"/>
</dbReference>
<dbReference type="Gene3D" id="3.40.50.880">
    <property type="match status" value="1"/>
</dbReference>
<name>A0ABV7V633_9SPHN</name>
<evidence type="ECO:0000313" key="4">
    <source>
        <dbReference type="EMBL" id="MFC3672572.1"/>
    </source>
</evidence>
<dbReference type="PANTHER" id="PTHR42733">
    <property type="entry name" value="DJ-1 PROTEIN"/>
    <property type="match status" value="1"/>
</dbReference>
<sequence>MAKRVLILATDGFEQSELLEPKKALEAAGIETTVASPKTGSIKGWNHTDWGESVKVDARLDAVDADDFDALLLPGGQMNPDALRLESRVIELVEEFDDMDKPIAAICHGPWLLVEADIVDGRTVTGWPSIRTDLENAGADVVDQAVAIDGNLITSRKPDDIPLFAQALIDALEEDEEEEDEKGWDEDEDALPEDEEED</sequence>
<feature type="domain" description="DJ-1/PfpI" evidence="3">
    <location>
        <begin position="3"/>
        <end position="170"/>
    </location>
</feature>
<comment type="caution">
    <text evidence="4">The sequence shown here is derived from an EMBL/GenBank/DDBJ whole genome shotgun (WGS) entry which is preliminary data.</text>
</comment>